<accession>A0A4R9GE89</accession>
<evidence type="ECO:0000259" key="2">
    <source>
        <dbReference type="Pfam" id="PF08327"/>
    </source>
</evidence>
<proteinExistence type="inferred from homology"/>
<dbReference type="AlphaFoldDB" id="A0A4R9GE89"/>
<dbReference type="Pfam" id="PF08327">
    <property type="entry name" value="AHSA1"/>
    <property type="match status" value="1"/>
</dbReference>
<dbReference type="OrthoDB" id="9803476at2"/>
<sequence>MDPLKIAHESFSIEKIYKAAPNSVFSAWGSLSSKSKWFIGPKDWVQVKRELDFRVGGNEVLQGRFGDRLKTVYTARFHSILPDQRIVFVYDMHLNDAIHSVSLASVEIEGLSGGRTRLTFTEQVAFLDGTPGNEGNVSRKNGTEAHLDRLALFLGEEE</sequence>
<dbReference type="InterPro" id="IPR013538">
    <property type="entry name" value="ASHA1/2-like_C"/>
</dbReference>
<gene>
    <name evidence="3" type="ORF">EHO60_12090</name>
</gene>
<protein>
    <submittedName>
        <fullName evidence="3">ATPase</fullName>
    </submittedName>
</protein>
<comment type="similarity">
    <text evidence="1">Belongs to the AHA1 family.</text>
</comment>
<dbReference type="RefSeq" id="WP_135768443.1">
    <property type="nucleotide sequence ID" value="NZ_RQET01000008.1"/>
</dbReference>
<dbReference type="InterPro" id="IPR023393">
    <property type="entry name" value="START-like_dom_sf"/>
</dbReference>
<organism evidence="3 4">
    <name type="scientific">Leptospira fletcheri</name>
    <dbReference type="NCBI Taxonomy" id="2484981"/>
    <lineage>
        <taxon>Bacteria</taxon>
        <taxon>Pseudomonadati</taxon>
        <taxon>Spirochaetota</taxon>
        <taxon>Spirochaetia</taxon>
        <taxon>Leptospirales</taxon>
        <taxon>Leptospiraceae</taxon>
        <taxon>Leptospira</taxon>
    </lineage>
</organism>
<evidence type="ECO:0000313" key="4">
    <source>
        <dbReference type="Proteomes" id="UP000298458"/>
    </source>
</evidence>
<evidence type="ECO:0000256" key="1">
    <source>
        <dbReference type="ARBA" id="ARBA00006817"/>
    </source>
</evidence>
<feature type="domain" description="Activator of Hsp90 ATPase homologue 1/2-like C-terminal" evidence="2">
    <location>
        <begin position="18"/>
        <end position="153"/>
    </location>
</feature>
<dbReference type="Gene3D" id="3.30.530.20">
    <property type="match status" value="1"/>
</dbReference>
<evidence type="ECO:0000313" key="3">
    <source>
        <dbReference type="EMBL" id="TGK10081.1"/>
    </source>
</evidence>
<comment type="caution">
    <text evidence="3">The sequence shown here is derived from an EMBL/GenBank/DDBJ whole genome shotgun (WGS) entry which is preliminary data.</text>
</comment>
<keyword evidence="4" id="KW-1185">Reference proteome</keyword>
<dbReference type="SUPFAM" id="SSF55961">
    <property type="entry name" value="Bet v1-like"/>
    <property type="match status" value="1"/>
</dbReference>
<reference evidence="3" key="1">
    <citation type="journal article" date="2019" name="PLoS Negl. Trop. Dis.">
        <title>Revisiting the worldwide diversity of Leptospira species in the environment.</title>
        <authorList>
            <person name="Vincent A.T."/>
            <person name="Schiettekatte O."/>
            <person name="Bourhy P."/>
            <person name="Veyrier F.J."/>
            <person name="Picardeau M."/>
        </authorList>
    </citation>
    <scope>NUCLEOTIDE SEQUENCE [LARGE SCALE GENOMIC DNA]</scope>
    <source>
        <strain evidence="3">SSW15</strain>
    </source>
</reference>
<dbReference type="CDD" id="cd08900">
    <property type="entry name" value="SRPBCC_CalC_Aha1-like_7"/>
    <property type="match status" value="1"/>
</dbReference>
<dbReference type="Proteomes" id="UP000298458">
    <property type="component" value="Unassembled WGS sequence"/>
</dbReference>
<name>A0A4R9GE89_9LEPT</name>
<dbReference type="EMBL" id="RQET01000008">
    <property type="protein sequence ID" value="TGK10081.1"/>
    <property type="molecule type" value="Genomic_DNA"/>
</dbReference>